<dbReference type="SMART" id="SM00382">
    <property type="entry name" value="AAA"/>
    <property type="match status" value="1"/>
</dbReference>
<dbReference type="Pfam" id="PF00005">
    <property type="entry name" value="ABC_tran"/>
    <property type="match status" value="1"/>
</dbReference>
<evidence type="ECO:0000256" key="3">
    <source>
        <dbReference type="ARBA" id="ARBA00022475"/>
    </source>
</evidence>
<evidence type="ECO:0000256" key="5">
    <source>
        <dbReference type="ARBA" id="ARBA00022741"/>
    </source>
</evidence>
<keyword evidence="6" id="KW-0067">ATP-binding</keyword>
<keyword evidence="5" id="KW-0547">Nucleotide-binding</keyword>
<evidence type="ECO:0000313" key="13">
    <source>
        <dbReference type="Proteomes" id="UP000078520"/>
    </source>
</evidence>
<dbReference type="InterPro" id="IPR003439">
    <property type="entry name" value="ABC_transporter-like_ATP-bd"/>
</dbReference>
<dbReference type="InterPro" id="IPR027417">
    <property type="entry name" value="P-loop_NTPase"/>
</dbReference>
<evidence type="ECO:0000256" key="8">
    <source>
        <dbReference type="ARBA" id="ARBA00023136"/>
    </source>
</evidence>
<dbReference type="GO" id="GO:0016887">
    <property type="term" value="F:ATP hydrolysis activity"/>
    <property type="evidence" value="ECO:0007669"/>
    <property type="project" value="InterPro"/>
</dbReference>
<keyword evidence="4 9" id="KW-0812">Transmembrane</keyword>
<dbReference type="AlphaFoldDB" id="A0A179CUF5"/>
<proteinExistence type="predicted"/>
<accession>A0A179CUF5</accession>
<feature type="transmembrane region" description="Helical" evidence="9">
    <location>
        <begin position="157"/>
        <end position="175"/>
    </location>
</feature>
<comment type="caution">
    <text evidence="12">The sequence shown here is derived from an EMBL/GenBank/DDBJ whole genome shotgun (WGS) entry which is preliminary data.</text>
</comment>
<evidence type="ECO:0000256" key="1">
    <source>
        <dbReference type="ARBA" id="ARBA00004651"/>
    </source>
</evidence>
<evidence type="ECO:0000256" key="9">
    <source>
        <dbReference type="SAM" id="Phobius"/>
    </source>
</evidence>
<dbReference type="InterPro" id="IPR039421">
    <property type="entry name" value="Type_1_exporter"/>
</dbReference>
<dbReference type="GO" id="GO:0015421">
    <property type="term" value="F:ABC-type oligopeptide transporter activity"/>
    <property type="evidence" value="ECO:0007669"/>
    <property type="project" value="TreeGrafter"/>
</dbReference>
<dbReference type="EMBL" id="LVKI01000003">
    <property type="protein sequence ID" value="OAQ09085.1"/>
    <property type="molecule type" value="Genomic_DNA"/>
</dbReference>
<dbReference type="Pfam" id="PF00664">
    <property type="entry name" value="ABC_membrane"/>
    <property type="match status" value="1"/>
</dbReference>
<feature type="domain" description="ABC transporter" evidence="10">
    <location>
        <begin position="332"/>
        <end position="568"/>
    </location>
</feature>
<evidence type="ECO:0000259" key="11">
    <source>
        <dbReference type="PROSITE" id="PS50929"/>
    </source>
</evidence>
<dbReference type="OrthoDB" id="9770415at2"/>
<dbReference type="InterPro" id="IPR003593">
    <property type="entry name" value="AAA+_ATPase"/>
</dbReference>
<sequence>MIRILAKSVRENKKYSIIAPILVFFQAMTNVAVPFLMGDLIDKGIMKGNLTYICHLGLLLLLLALAGIIAGTTASWLAGRAAAGFSKNLRHDLFNHIQQFSFENIDNFSSASLVTRLTTDTNNLQQAYQGMLRIAVRAPSVMIFAFAMAFVVSAKMALIFVVVIPILTLGLFAIIKKARPLFHQVFQRYDVLNQVVREDVRGIRVVKSYVRQDTENQKFDDAANGIYDVFLKAQQTMALNAPLMQFVVNATMLLLCWFGAKLIVGNQLQDGQLISMFSYTMQILMSLNMLSMIFNQLSMAEASASRVVRVLKAQPSIESPANGVQTVKDGTVDFDHVNFSYDHDPQKLQLQDINLHLKAGETLGIIGKTGSGKSTLVSLLPRLYDVTSGEVQLGGINVQDYDLKTLRDNVSVVLQNNVLFSGTVKDNLRWGNPHATDEQIVQACKWAHADEFIQKLPDGYDTMLEQNGTNVSGGQMQRLCIARALLKNPQVLILDDSTSAVDTNTDAQIRQAFRDELPHITKIIISQRISSISDADQIIVLDHGKITAQGTHAELLKSSKLYHDIYESQNYQGGEHHGEANS</sequence>
<feature type="transmembrane region" description="Helical" evidence="9">
    <location>
        <begin position="134"/>
        <end position="151"/>
    </location>
</feature>
<feature type="domain" description="ABC transmembrane type-1" evidence="11">
    <location>
        <begin position="17"/>
        <end position="299"/>
    </location>
</feature>
<evidence type="ECO:0000313" key="12">
    <source>
        <dbReference type="EMBL" id="OAQ09085.1"/>
    </source>
</evidence>
<keyword evidence="3" id="KW-1003">Cell membrane</keyword>
<dbReference type="SUPFAM" id="SSF90123">
    <property type="entry name" value="ABC transporter transmembrane region"/>
    <property type="match status" value="1"/>
</dbReference>
<dbReference type="Gene3D" id="3.40.50.300">
    <property type="entry name" value="P-loop containing nucleotide triphosphate hydrolases"/>
    <property type="match status" value="1"/>
</dbReference>
<keyword evidence="8 9" id="KW-0472">Membrane</keyword>
<dbReference type="GO" id="GO:0005524">
    <property type="term" value="F:ATP binding"/>
    <property type="evidence" value="ECO:0007669"/>
    <property type="project" value="UniProtKB-KW"/>
</dbReference>
<dbReference type="SUPFAM" id="SSF52540">
    <property type="entry name" value="P-loop containing nucleoside triphosphate hydrolases"/>
    <property type="match status" value="1"/>
</dbReference>
<dbReference type="InterPro" id="IPR017871">
    <property type="entry name" value="ABC_transporter-like_CS"/>
</dbReference>
<reference evidence="13" key="1">
    <citation type="submission" date="2016-03" db="EMBL/GenBank/DDBJ databases">
        <authorList>
            <person name="Johnson T.J."/>
            <person name="Youmans B."/>
            <person name="Case K."/>
            <person name="Noll S."/>
        </authorList>
    </citation>
    <scope>NUCLEOTIDE SEQUENCE [LARGE SCALE GENOMIC DNA]</scope>
    <source>
        <strain evidence="13">UMNLAv8</strain>
    </source>
</reference>
<keyword evidence="7 9" id="KW-1133">Transmembrane helix</keyword>
<feature type="transmembrane region" description="Helical" evidence="9">
    <location>
        <begin position="15"/>
        <end position="36"/>
    </location>
</feature>
<dbReference type="CDD" id="cd18548">
    <property type="entry name" value="ABC_6TM_Tm287_like"/>
    <property type="match status" value="1"/>
</dbReference>
<dbReference type="RefSeq" id="WP_064208384.1">
    <property type="nucleotide sequence ID" value="NZ_LVKC01000011.1"/>
</dbReference>
<evidence type="ECO:0000256" key="6">
    <source>
        <dbReference type="ARBA" id="ARBA00022840"/>
    </source>
</evidence>
<dbReference type="GO" id="GO:0005886">
    <property type="term" value="C:plasma membrane"/>
    <property type="evidence" value="ECO:0007669"/>
    <property type="project" value="UniProtKB-SubCell"/>
</dbReference>
<evidence type="ECO:0000259" key="10">
    <source>
        <dbReference type="PROSITE" id="PS50893"/>
    </source>
</evidence>
<dbReference type="InterPro" id="IPR011527">
    <property type="entry name" value="ABC1_TM_dom"/>
</dbReference>
<dbReference type="Gene3D" id="1.20.1560.10">
    <property type="entry name" value="ABC transporter type 1, transmembrane domain"/>
    <property type="match status" value="1"/>
</dbReference>
<dbReference type="PROSITE" id="PS50929">
    <property type="entry name" value="ABC_TM1F"/>
    <property type="match status" value="1"/>
</dbReference>
<dbReference type="PROSITE" id="PS50893">
    <property type="entry name" value="ABC_TRANSPORTER_2"/>
    <property type="match status" value="1"/>
</dbReference>
<feature type="transmembrane region" description="Helical" evidence="9">
    <location>
        <begin position="56"/>
        <end position="78"/>
    </location>
</feature>
<name>A0A179CUF5_9LACO</name>
<dbReference type="FunFam" id="3.40.50.300:FF:000221">
    <property type="entry name" value="Multidrug ABC transporter ATP-binding protein"/>
    <property type="match status" value="1"/>
</dbReference>
<organism evidence="12 13">
    <name type="scientific">Ligilactobacillus aviarius</name>
    <dbReference type="NCBI Taxonomy" id="1606"/>
    <lineage>
        <taxon>Bacteria</taxon>
        <taxon>Bacillati</taxon>
        <taxon>Bacillota</taxon>
        <taxon>Bacilli</taxon>
        <taxon>Lactobacillales</taxon>
        <taxon>Lactobacillaceae</taxon>
        <taxon>Ligilactobacillus</taxon>
    </lineage>
</organism>
<dbReference type="InterPro" id="IPR036640">
    <property type="entry name" value="ABC1_TM_sf"/>
</dbReference>
<dbReference type="PROSITE" id="PS00211">
    <property type="entry name" value="ABC_TRANSPORTER_1"/>
    <property type="match status" value="1"/>
</dbReference>
<evidence type="ECO:0000256" key="4">
    <source>
        <dbReference type="ARBA" id="ARBA00022692"/>
    </source>
</evidence>
<feature type="transmembrane region" description="Helical" evidence="9">
    <location>
        <begin position="246"/>
        <end position="264"/>
    </location>
</feature>
<evidence type="ECO:0000256" key="2">
    <source>
        <dbReference type="ARBA" id="ARBA00022448"/>
    </source>
</evidence>
<comment type="subcellular location">
    <subcellularLocation>
        <location evidence="1">Cell membrane</location>
        <topology evidence="1">Multi-pass membrane protein</topology>
    </subcellularLocation>
</comment>
<dbReference type="PANTHER" id="PTHR43394">
    <property type="entry name" value="ATP-DEPENDENT PERMEASE MDL1, MITOCHONDRIAL"/>
    <property type="match status" value="1"/>
</dbReference>
<dbReference type="PANTHER" id="PTHR43394:SF1">
    <property type="entry name" value="ATP-BINDING CASSETTE SUB-FAMILY B MEMBER 10, MITOCHONDRIAL"/>
    <property type="match status" value="1"/>
</dbReference>
<gene>
    <name evidence="12" type="ORF">A3O14_01990</name>
</gene>
<protein>
    <submittedName>
        <fullName evidence="12">ABC transporter</fullName>
    </submittedName>
</protein>
<keyword evidence="2" id="KW-0813">Transport</keyword>
<dbReference type="Proteomes" id="UP000078520">
    <property type="component" value="Unassembled WGS sequence"/>
</dbReference>
<evidence type="ECO:0000256" key="7">
    <source>
        <dbReference type="ARBA" id="ARBA00022989"/>
    </source>
</evidence>